<evidence type="ECO:0000313" key="11">
    <source>
        <dbReference type="Proteomes" id="UP001164746"/>
    </source>
</evidence>
<feature type="compositionally biased region" description="Polar residues" evidence="8">
    <location>
        <begin position="1419"/>
        <end position="1450"/>
    </location>
</feature>
<keyword evidence="3" id="KW-0158">Chromosome</keyword>
<feature type="compositionally biased region" description="Basic and acidic residues" evidence="8">
    <location>
        <begin position="1131"/>
        <end position="1167"/>
    </location>
</feature>
<feature type="compositionally biased region" description="Low complexity" evidence="8">
    <location>
        <begin position="1366"/>
        <end position="1378"/>
    </location>
</feature>
<evidence type="ECO:0000256" key="6">
    <source>
        <dbReference type="ARBA" id="ARBA00023067"/>
    </source>
</evidence>
<protein>
    <submittedName>
        <fullName evidence="10">CND3-like protein</fullName>
    </submittedName>
</protein>
<evidence type="ECO:0000256" key="8">
    <source>
        <dbReference type="SAM" id="MobiDB-lite"/>
    </source>
</evidence>
<keyword evidence="5" id="KW-0498">Mitosis</keyword>
<feature type="compositionally biased region" description="Polar residues" evidence="8">
    <location>
        <begin position="899"/>
        <end position="922"/>
    </location>
</feature>
<sequence length="1780" mass="196047">MCDFSSTFFMATMGDRTRIKEVFTQCQTGLQGHGKLMKTLSKVYEKREPAVERVIDFVAKFAPSLSKGGPIDGDEEDDETDSVGDNRLLQEMFDFLLSSHSARDRGVRFRCCQLINKLLTNLGEDAQIDDELYDRLYECMLDRLKDKCPVVRYHAVLAMARLQDPTDENCPVIRAYLFLLNCDPSHDVRRAVLTSIAPSTKTLSSVVGRTRDVKEMVRKTAYEVISEKIHIKALSIALRLQIVSEGLKDRSDLVRGACSGKLLQAWMRTFQGNFLDLLRSLDVEDSTDICLQVLDTLFKATTTHDLLERFDILNESLLIPEDQLTSESALYWRAVCKHFHAMGSEGDEYLEKVMPVVVDFCAFLQRKALETLLHNMLMAEHISHRLVKAVVSRVCELRGMAENMVDYFAEVVSEIREPITMIAGIRVELNQLREDLDEAVRGQDFTRAAEIKGKIAQLDLEKNALLETSEPVREEIRAERNDPLTILKCQTIISEMLQLLKMNAVSPTLQMMIESQIVPGIQNEDAEVRNMAMRALGLCCYLSKDLLVTYIPLFMQASQIDVEGVRVTALQVLFDLLLLYGLDIVDASESSSTESTGEIGTVGEGSLSTERTSEDRNGTASKLVAIICSFLDGEVVELRTCAAEGLSKLLLSGRVVSSKILSHLILLWYNPLSEDDTHLRDCLGTFFPLYALASRSNQEVVEDAFLPTLKTLLRAPSTSPLADVNVNNVAELLVQLTNSKLITVNQNQQDISQSFVMQDNPGHDNLTETVCNEILSAPDSPNVRLWLRILNQMEVSPDNEVLLKDLRILAYKMVKTVKDRISLRGLEKFQATINSLASKFVSNDDDLENIEIEPVAPTDQTQGVRGLYSQNMTLGLEMESELDTTAESPEPVDASCLMRTNSSVSESLTPSRPRPRSNTTTELAEEEVFTVPEAPEASKKKSTAKGINGIPEVNEEAGKSTDDDSEDEGAEPATKDKSPSRRGRATEKSGRNLSKKQGSPRKESKSKSPVKSGSSKSPEKVGRSKSPQKKQPEKRKASKSPDKTSPGKRIVSASPARQTQQKRKASQSPGRERKRMSKSPVNKGAKKTNSRSPEKRKLPKTPIKETSEKGSKSKSPRVERPLSPSKSPAKKAGESKKKPTSARSDKEEKNKGENKEDKSPKKKETQNTRKAAVKPVTIDTPSTARAKTVTVQIQANEKKAADRSLNATQSPRTSGRSTGKKSSGTETPEVAKGRSVATRAAVGTPGSATGKRSSARIVADTPEMPSPRKTRRAGIEESVAETPEPRTAKTATKTKATDKPSSVRRASARGVANSPAPSNGPSEGSKNAEKSTPRSSQASSTRSSQRSVPTPTPTSTRSAKRANAVASTPSSTPEASSSRHTTRPPNQKAPVERLFNKASSQTTDDEEDKIKRKARPSRRSANISMTMTPPSSARRTRASLSQSSVESPGTSGKVKDTGNVVNSSRSASRGQDSSATRRSTRGDGDASSQASSKIPSPGSSRSTRSEVSARAGSRSAVGKKVVAPSETRSSALRKAKNARPEQKIQVIVDNGMDPEQKIQVIVDNGMDPEQKVQGIVDNVMDPEQKIQVIVDNGMDPEQKVQVIVDNVMDPEQKVQVIVDNGMDPEQKVQVIVDNGMDPEQKTKNRGVQVIVDNGMDPEQKVQVIVDNVMDPEQKEQVIVDNGMDPEQKVQVIVDNVMDPEQKIQVIIDNGMDPEQKIQVIVDNVMDPEQKIQVIVDNGMDPEQKVKIHKNEGWEREILELREEIVLDCHHRLWIHASENA</sequence>
<evidence type="ECO:0000256" key="3">
    <source>
        <dbReference type="ARBA" id="ARBA00022454"/>
    </source>
</evidence>
<feature type="compositionally biased region" description="Low complexity" evidence="8">
    <location>
        <begin position="1007"/>
        <end position="1016"/>
    </location>
</feature>
<keyword evidence="4" id="KW-0132">Cell division</keyword>
<reference evidence="10" key="1">
    <citation type="submission" date="2022-11" db="EMBL/GenBank/DDBJ databases">
        <title>Centuries of genome instability and evolution in soft-shell clam transmissible cancer (bioRxiv).</title>
        <authorList>
            <person name="Hart S.F.M."/>
            <person name="Yonemitsu M.A."/>
            <person name="Giersch R.M."/>
            <person name="Beal B.F."/>
            <person name="Arriagada G."/>
            <person name="Davis B.W."/>
            <person name="Ostrander E.A."/>
            <person name="Goff S.P."/>
            <person name="Metzger M.J."/>
        </authorList>
    </citation>
    <scope>NUCLEOTIDE SEQUENCE</scope>
    <source>
        <strain evidence="10">MELC-2E11</strain>
        <tissue evidence="10">Siphon/mantle</tissue>
    </source>
</reference>
<dbReference type="Proteomes" id="UP001164746">
    <property type="component" value="Chromosome 12"/>
</dbReference>
<feature type="domain" description="Nuclear condensin complex subunit 3 C-terminal" evidence="9">
    <location>
        <begin position="488"/>
        <end position="794"/>
    </location>
</feature>
<feature type="compositionally biased region" description="Low complexity" evidence="8">
    <location>
        <begin position="1212"/>
        <end position="1225"/>
    </location>
</feature>
<feature type="compositionally biased region" description="Basic and acidic residues" evidence="8">
    <location>
        <begin position="973"/>
        <end position="990"/>
    </location>
</feature>
<accession>A0ABY7FT97</accession>
<evidence type="ECO:0000256" key="2">
    <source>
        <dbReference type="ARBA" id="ARBA00006533"/>
    </source>
</evidence>
<comment type="similarity">
    <text evidence="2">Belongs to the CND3 (condensin subunit 3) family.</text>
</comment>
<comment type="subcellular location">
    <subcellularLocation>
        <location evidence="1">Chromosome</location>
    </subcellularLocation>
</comment>
<evidence type="ECO:0000256" key="7">
    <source>
        <dbReference type="ARBA" id="ARBA00023306"/>
    </source>
</evidence>
<feature type="compositionally biased region" description="Low complexity" evidence="8">
    <location>
        <begin position="1487"/>
        <end position="1502"/>
    </location>
</feature>
<feature type="compositionally biased region" description="Basic and acidic residues" evidence="8">
    <location>
        <begin position="1092"/>
        <end position="1120"/>
    </location>
</feature>
<dbReference type="PANTHER" id="PTHR14418">
    <property type="entry name" value="CONDENSIN COMPLEX SUBUNIT 3-RELATED"/>
    <property type="match status" value="1"/>
</dbReference>
<feature type="compositionally biased region" description="Polar residues" evidence="8">
    <location>
        <begin position="1315"/>
        <end position="1325"/>
    </location>
</feature>
<evidence type="ECO:0000313" key="10">
    <source>
        <dbReference type="EMBL" id="WAR22436.1"/>
    </source>
</evidence>
<dbReference type="PANTHER" id="PTHR14418:SF5">
    <property type="entry name" value="CONDENSIN COMPLEX SUBUNIT 3"/>
    <property type="match status" value="1"/>
</dbReference>
<feature type="compositionally biased region" description="Low complexity" evidence="8">
    <location>
        <begin position="592"/>
        <end position="606"/>
    </location>
</feature>
<organism evidence="10 11">
    <name type="scientific">Mya arenaria</name>
    <name type="common">Soft-shell clam</name>
    <dbReference type="NCBI Taxonomy" id="6604"/>
    <lineage>
        <taxon>Eukaryota</taxon>
        <taxon>Metazoa</taxon>
        <taxon>Spiralia</taxon>
        <taxon>Lophotrochozoa</taxon>
        <taxon>Mollusca</taxon>
        <taxon>Bivalvia</taxon>
        <taxon>Autobranchia</taxon>
        <taxon>Heteroconchia</taxon>
        <taxon>Euheterodonta</taxon>
        <taxon>Imparidentia</taxon>
        <taxon>Neoheterodontei</taxon>
        <taxon>Myida</taxon>
        <taxon>Myoidea</taxon>
        <taxon>Myidae</taxon>
        <taxon>Mya</taxon>
    </lineage>
</organism>
<dbReference type="SUPFAM" id="SSF48371">
    <property type="entry name" value="ARM repeat"/>
    <property type="match status" value="1"/>
</dbReference>
<dbReference type="Pfam" id="PF12719">
    <property type="entry name" value="Cnd3"/>
    <property type="match status" value="1"/>
</dbReference>
<evidence type="ECO:0000256" key="1">
    <source>
        <dbReference type="ARBA" id="ARBA00004286"/>
    </source>
</evidence>
<evidence type="ECO:0000256" key="5">
    <source>
        <dbReference type="ARBA" id="ARBA00022776"/>
    </source>
</evidence>
<proteinExistence type="inferred from homology"/>
<dbReference type="InterPro" id="IPR027165">
    <property type="entry name" value="CND3"/>
</dbReference>
<feature type="compositionally biased region" description="Basic and acidic residues" evidence="8">
    <location>
        <begin position="1030"/>
        <end position="1042"/>
    </location>
</feature>
<keyword evidence="11" id="KW-1185">Reference proteome</keyword>
<feature type="region of interest" description="Disordered" evidence="8">
    <location>
        <begin position="592"/>
        <end position="614"/>
    </location>
</feature>
<keyword evidence="7" id="KW-0131">Cell cycle</keyword>
<feature type="compositionally biased region" description="Polar residues" evidence="8">
    <location>
        <begin position="1179"/>
        <end position="1195"/>
    </location>
</feature>
<evidence type="ECO:0000259" key="9">
    <source>
        <dbReference type="Pfam" id="PF12719"/>
    </source>
</evidence>
<dbReference type="InterPro" id="IPR011989">
    <property type="entry name" value="ARM-like"/>
</dbReference>
<name>A0ABY7FT97_MYAAR</name>
<feature type="compositionally biased region" description="Low complexity" evidence="8">
    <location>
        <begin position="1463"/>
        <end position="1474"/>
    </location>
</feature>
<dbReference type="InterPro" id="IPR025977">
    <property type="entry name" value="Cnd3_C"/>
</dbReference>
<dbReference type="Gene3D" id="1.25.10.10">
    <property type="entry name" value="Leucine-rich Repeat Variant"/>
    <property type="match status" value="2"/>
</dbReference>
<dbReference type="InterPro" id="IPR016024">
    <property type="entry name" value="ARM-type_fold"/>
</dbReference>
<keyword evidence="6" id="KW-0226">DNA condensation</keyword>
<feature type="compositionally biased region" description="Low complexity" evidence="8">
    <location>
        <begin position="1333"/>
        <end position="1357"/>
    </location>
</feature>
<gene>
    <name evidence="10" type="ORF">MAR_016410</name>
</gene>
<dbReference type="EMBL" id="CP111023">
    <property type="protein sequence ID" value="WAR22436.1"/>
    <property type="molecule type" value="Genomic_DNA"/>
</dbReference>
<evidence type="ECO:0000256" key="4">
    <source>
        <dbReference type="ARBA" id="ARBA00022618"/>
    </source>
</evidence>
<feature type="region of interest" description="Disordered" evidence="8">
    <location>
        <begin position="899"/>
        <end position="1540"/>
    </location>
</feature>